<dbReference type="InterPro" id="IPR050645">
    <property type="entry name" value="Histidine_acid_phosphatase"/>
</dbReference>
<dbReference type="AlphaFoldDB" id="A0A9N9QAJ8"/>
<reference evidence="9" key="1">
    <citation type="submission" date="2022-01" db="EMBL/GenBank/DDBJ databases">
        <authorList>
            <person name="King R."/>
        </authorList>
    </citation>
    <scope>NUCLEOTIDE SEQUENCE</scope>
</reference>
<dbReference type="EMBL" id="OU892287">
    <property type="protein sequence ID" value="CAG9762420.1"/>
    <property type="molecule type" value="Genomic_DNA"/>
</dbReference>
<dbReference type="InterPro" id="IPR000560">
    <property type="entry name" value="His_Pase_clade-2"/>
</dbReference>
<dbReference type="PANTHER" id="PTHR11567:SF211">
    <property type="entry name" value="PROSTATIC ACID PHOSPHATASE"/>
    <property type="match status" value="1"/>
</dbReference>
<protein>
    <recommendedName>
        <fullName evidence="3">acid phosphatase</fullName>
        <ecNumber evidence="3">3.1.3.2</ecNumber>
    </recommendedName>
</protein>
<evidence type="ECO:0000256" key="4">
    <source>
        <dbReference type="ARBA" id="ARBA00022729"/>
    </source>
</evidence>
<comment type="similarity">
    <text evidence="2">Belongs to the histidine acid phosphatase family.</text>
</comment>
<keyword evidence="10" id="KW-1185">Reference proteome</keyword>
<evidence type="ECO:0000256" key="8">
    <source>
        <dbReference type="SAM" id="SignalP"/>
    </source>
</evidence>
<feature type="signal peptide" evidence="8">
    <location>
        <begin position="1"/>
        <end position="19"/>
    </location>
</feature>
<dbReference type="GO" id="GO:0003993">
    <property type="term" value="F:acid phosphatase activity"/>
    <property type="evidence" value="ECO:0007669"/>
    <property type="project" value="UniProtKB-EC"/>
</dbReference>
<evidence type="ECO:0000313" key="9">
    <source>
        <dbReference type="EMBL" id="CAG9762420.1"/>
    </source>
</evidence>
<evidence type="ECO:0000256" key="1">
    <source>
        <dbReference type="ARBA" id="ARBA00000032"/>
    </source>
</evidence>
<sequence>MFFKIIGSLAFLIIHFQWSLESLESSESTLVLTHVLFRHGNRTADKHELYPNDPYLNENYYPFGNGQLTKIGKRKEFSIGKALRERYNNFLGDYYYPEIIEALSTDYNRTKMSLELVLAGLFPPRAEDLFEDSIFWQPVPFNYLPKDKDKVLLGVLCPKYLEIYEEISKSEEILQKFAANSEAFAYISAHSGLNATRFSDIYNLYFGLSTEEEWGFELPYWTKPIWPANITNLAIQDYFVSMYTSEMRQMASGYFLEKLIQDTKKKILSGNFPERKMHLYSAHENNLAELLMSLNVFDKPHIPNYGAWISIEIHFINNIYGVKVIYENHTGEGPQLLSIPNCGSFCPLDQFIALTEHLIPSEDLCGIKCV</sequence>
<dbReference type="Proteomes" id="UP001152799">
    <property type="component" value="Chromosome 11"/>
</dbReference>
<evidence type="ECO:0000256" key="2">
    <source>
        <dbReference type="ARBA" id="ARBA00005375"/>
    </source>
</evidence>
<evidence type="ECO:0000256" key="7">
    <source>
        <dbReference type="ARBA" id="ARBA00023180"/>
    </source>
</evidence>
<name>A0A9N9QAJ8_9CUCU</name>
<keyword evidence="7" id="KW-0325">Glycoprotein</keyword>
<dbReference type="PANTHER" id="PTHR11567">
    <property type="entry name" value="ACID PHOSPHATASE-RELATED"/>
    <property type="match status" value="1"/>
</dbReference>
<dbReference type="EC" id="3.1.3.2" evidence="3"/>
<organism evidence="9 10">
    <name type="scientific">Ceutorhynchus assimilis</name>
    <name type="common">cabbage seed weevil</name>
    <dbReference type="NCBI Taxonomy" id="467358"/>
    <lineage>
        <taxon>Eukaryota</taxon>
        <taxon>Metazoa</taxon>
        <taxon>Ecdysozoa</taxon>
        <taxon>Arthropoda</taxon>
        <taxon>Hexapoda</taxon>
        <taxon>Insecta</taxon>
        <taxon>Pterygota</taxon>
        <taxon>Neoptera</taxon>
        <taxon>Endopterygota</taxon>
        <taxon>Coleoptera</taxon>
        <taxon>Polyphaga</taxon>
        <taxon>Cucujiformia</taxon>
        <taxon>Curculionidae</taxon>
        <taxon>Ceutorhynchinae</taxon>
        <taxon>Ceutorhynchus</taxon>
    </lineage>
</organism>
<evidence type="ECO:0000256" key="3">
    <source>
        <dbReference type="ARBA" id="ARBA00012646"/>
    </source>
</evidence>
<dbReference type="InterPro" id="IPR029033">
    <property type="entry name" value="His_PPase_superfam"/>
</dbReference>
<dbReference type="CDD" id="cd07061">
    <property type="entry name" value="HP_HAP_like"/>
    <property type="match status" value="1"/>
</dbReference>
<dbReference type="OrthoDB" id="10257284at2759"/>
<gene>
    <name evidence="9" type="ORF">CEUTPL_LOCUS3099</name>
</gene>
<dbReference type="Gene3D" id="3.40.50.1240">
    <property type="entry name" value="Phosphoglycerate mutase-like"/>
    <property type="match status" value="1"/>
</dbReference>
<keyword evidence="4 8" id="KW-0732">Signal</keyword>
<dbReference type="SUPFAM" id="SSF53254">
    <property type="entry name" value="Phosphoglycerate mutase-like"/>
    <property type="match status" value="1"/>
</dbReference>
<keyword evidence="6" id="KW-1015">Disulfide bond</keyword>
<comment type="catalytic activity">
    <reaction evidence="1">
        <text>a phosphate monoester + H2O = an alcohol + phosphate</text>
        <dbReference type="Rhea" id="RHEA:15017"/>
        <dbReference type="ChEBI" id="CHEBI:15377"/>
        <dbReference type="ChEBI" id="CHEBI:30879"/>
        <dbReference type="ChEBI" id="CHEBI:43474"/>
        <dbReference type="ChEBI" id="CHEBI:67140"/>
        <dbReference type="EC" id="3.1.3.2"/>
    </reaction>
</comment>
<feature type="chain" id="PRO_5040367111" description="acid phosphatase" evidence="8">
    <location>
        <begin position="20"/>
        <end position="370"/>
    </location>
</feature>
<evidence type="ECO:0000256" key="6">
    <source>
        <dbReference type="ARBA" id="ARBA00023157"/>
    </source>
</evidence>
<proteinExistence type="inferred from homology"/>
<keyword evidence="5" id="KW-0378">Hydrolase</keyword>
<evidence type="ECO:0000256" key="5">
    <source>
        <dbReference type="ARBA" id="ARBA00022801"/>
    </source>
</evidence>
<dbReference type="Pfam" id="PF00328">
    <property type="entry name" value="His_Phos_2"/>
    <property type="match status" value="1"/>
</dbReference>
<evidence type="ECO:0000313" key="10">
    <source>
        <dbReference type="Proteomes" id="UP001152799"/>
    </source>
</evidence>
<accession>A0A9N9QAJ8</accession>